<dbReference type="InterPro" id="IPR008386">
    <property type="entry name" value="ATP_synth_F0_esu_mt"/>
</dbReference>
<dbReference type="Pfam" id="PF05680">
    <property type="entry name" value="ATP-synt_E"/>
    <property type="match status" value="1"/>
</dbReference>
<accession>B6T0M6</accession>
<evidence type="ECO:0000256" key="7">
    <source>
        <dbReference type="ARBA" id="ARBA00023065"/>
    </source>
</evidence>
<organism evidence="11">
    <name type="scientific">Zea mays</name>
    <name type="common">Maize</name>
    <dbReference type="NCBI Taxonomy" id="4577"/>
    <lineage>
        <taxon>Eukaryota</taxon>
        <taxon>Viridiplantae</taxon>
        <taxon>Streptophyta</taxon>
        <taxon>Embryophyta</taxon>
        <taxon>Tracheophyta</taxon>
        <taxon>Spermatophyta</taxon>
        <taxon>Magnoliopsida</taxon>
        <taxon>Liliopsida</taxon>
        <taxon>Poales</taxon>
        <taxon>Poaceae</taxon>
        <taxon>PACMAD clade</taxon>
        <taxon>Panicoideae</taxon>
        <taxon>Andropogonodae</taxon>
        <taxon>Andropogoneae</taxon>
        <taxon>Tripsacinae</taxon>
        <taxon>Zea</taxon>
    </lineage>
</organism>
<keyword evidence="9" id="KW-0472">Membrane</keyword>
<evidence type="ECO:0000256" key="6">
    <source>
        <dbReference type="ARBA" id="ARBA00022792"/>
    </source>
</evidence>
<keyword evidence="5" id="KW-0375">Hydrogen ion transport</keyword>
<evidence type="ECO:0000256" key="9">
    <source>
        <dbReference type="ARBA" id="ARBA00023136"/>
    </source>
</evidence>
<name>B6T0M6_MAIZE</name>
<keyword evidence="3" id="KW-0813">Transport</keyword>
<evidence type="ECO:0000256" key="1">
    <source>
        <dbReference type="ARBA" id="ARBA00004273"/>
    </source>
</evidence>
<dbReference type="EMBL" id="EU958541">
    <property type="protein sequence ID" value="ACG30659.1"/>
    <property type="molecule type" value="mRNA"/>
</dbReference>
<dbReference type="GO" id="GO:0045259">
    <property type="term" value="C:proton-transporting ATP synthase complex"/>
    <property type="evidence" value="ECO:0007669"/>
    <property type="project" value="UniProtKB-KW"/>
</dbReference>
<keyword evidence="4" id="KW-0138">CF(0)</keyword>
<evidence type="ECO:0000256" key="2">
    <source>
        <dbReference type="ARBA" id="ARBA00007333"/>
    </source>
</evidence>
<dbReference type="AlphaFoldDB" id="B6T0M6"/>
<reference evidence="11" key="1">
    <citation type="journal article" date="2009" name="Plant Mol. Biol.">
        <title>Insights into corn genes derived from large-scale cDNA sequencing.</title>
        <authorList>
            <person name="Alexandrov N.N."/>
            <person name="Brover V.V."/>
            <person name="Freidin S."/>
            <person name="Troukhan M.E."/>
            <person name="Tatarinova T.V."/>
            <person name="Zhang H."/>
            <person name="Swaller T.J."/>
            <person name="Lu Y.P."/>
            <person name="Bouck J."/>
            <person name="Flavell R.B."/>
            <person name="Feldmann K.A."/>
        </authorList>
    </citation>
    <scope>NUCLEOTIDE SEQUENCE</scope>
</reference>
<dbReference type="GO" id="GO:0015986">
    <property type="term" value="P:proton motive force-driven ATP synthesis"/>
    <property type="evidence" value="ECO:0007669"/>
    <property type="project" value="InterPro"/>
</dbReference>
<keyword evidence="7" id="KW-0406">Ion transport</keyword>
<evidence type="ECO:0000256" key="8">
    <source>
        <dbReference type="ARBA" id="ARBA00023128"/>
    </source>
</evidence>
<keyword evidence="8" id="KW-0496">Mitochondrion</keyword>
<keyword evidence="6" id="KW-0999">Mitochondrion inner membrane</keyword>
<dbReference type="PANTHER" id="PTHR36028">
    <property type="entry name" value="OSJNBB0050O03.8 PROTEIN"/>
    <property type="match status" value="1"/>
</dbReference>
<evidence type="ECO:0000256" key="3">
    <source>
        <dbReference type="ARBA" id="ARBA00022448"/>
    </source>
</evidence>
<protein>
    <submittedName>
        <fullName evidence="11">Uncharacterized protein</fullName>
    </submittedName>
</protein>
<keyword evidence="10" id="KW-0066">ATP synthesis</keyword>
<dbReference type="GO" id="GO:0015078">
    <property type="term" value="F:proton transmembrane transporter activity"/>
    <property type="evidence" value="ECO:0007669"/>
    <property type="project" value="InterPro"/>
</dbReference>
<sequence length="51" mass="5437">MPFTPGLYSGVSTLALVARASAFGVGVVYGSIKLSILKVTKPKKEEVHDHH</sequence>
<comment type="similarity">
    <text evidence="2">Belongs to the ATPase e subunit family.</text>
</comment>
<evidence type="ECO:0000256" key="5">
    <source>
        <dbReference type="ARBA" id="ARBA00022781"/>
    </source>
</evidence>
<comment type="subcellular location">
    <subcellularLocation>
        <location evidence="1">Mitochondrion inner membrane</location>
    </subcellularLocation>
</comment>
<evidence type="ECO:0000313" key="11">
    <source>
        <dbReference type="EMBL" id="ACG30659.1"/>
    </source>
</evidence>
<dbReference type="ExpressionAtlas" id="B6T0M6">
    <property type="expression patterns" value="baseline and differential"/>
</dbReference>
<dbReference type="GO" id="GO:0005743">
    <property type="term" value="C:mitochondrial inner membrane"/>
    <property type="evidence" value="ECO:0007669"/>
    <property type="project" value="UniProtKB-SubCell"/>
</dbReference>
<proteinExistence type="evidence at transcript level"/>
<dbReference type="PANTHER" id="PTHR36028:SF2">
    <property type="entry name" value="ATP SYNTHASE SUBUNIT E, MITOCHONDRIAL"/>
    <property type="match status" value="1"/>
</dbReference>
<evidence type="ECO:0000256" key="4">
    <source>
        <dbReference type="ARBA" id="ARBA00022547"/>
    </source>
</evidence>
<evidence type="ECO:0000256" key="10">
    <source>
        <dbReference type="ARBA" id="ARBA00023310"/>
    </source>
</evidence>